<feature type="region of interest" description="Disordered" evidence="1">
    <location>
        <begin position="1"/>
        <end position="49"/>
    </location>
</feature>
<gene>
    <name evidence="2" type="ORF">IMSHALPRED_002664</name>
</gene>
<reference evidence="2" key="1">
    <citation type="submission" date="2021-03" db="EMBL/GenBank/DDBJ databases">
        <authorList>
            <person name="Tagirdzhanova G."/>
        </authorList>
    </citation>
    <scope>NUCLEOTIDE SEQUENCE</scope>
</reference>
<dbReference type="EMBL" id="CAJPDT010000015">
    <property type="protein sequence ID" value="CAF9915650.1"/>
    <property type="molecule type" value="Genomic_DNA"/>
</dbReference>
<evidence type="ECO:0000313" key="3">
    <source>
        <dbReference type="Proteomes" id="UP000664534"/>
    </source>
</evidence>
<evidence type="ECO:0000256" key="1">
    <source>
        <dbReference type="SAM" id="MobiDB-lite"/>
    </source>
</evidence>
<keyword evidence="3" id="KW-1185">Reference proteome</keyword>
<dbReference type="AlphaFoldDB" id="A0A8H3IHA1"/>
<sequence length="312" mass="34906">MTPAPRMIRVSPETLTITPPEPASPTLSGADSECSDDGSNSPCSFNGEECPDLCGGPKNSCRSWTPPASPFYYANEGGIFLLDDRQNFEQRQKIEVEHTLHDLDERLQRLRETMSPPRFLNRRPAYEISAPSSPSGIYDRLSRTSSPSSTPSESYPYDCEINLRRCKFSHTRSTSPDFFDHTTNSQEKDETGVPDLGQLIHTSLQHVQSTNSPPRYLANVTETQAQPSPREPIAILNSHEKLRDEASLMRHASPQLHFGNTAYPTPLPSSPESKPSRKRGRDEGSSQDGSGLKRRRGEDDEWISPHCRLRVD</sequence>
<name>A0A8H3IHA1_9LECA</name>
<feature type="region of interest" description="Disordered" evidence="1">
    <location>
        <begin position="127"/>
        <end position="155"/>
    </location>
</feature>
<protein>
    <submittedName>
        <fullName evidence="2">Uncharacterized protein</fullName>
    </submittedName>
</protein>
<evidence type="ECO:0000313" key="2">
    <source>
        <dbReference type="EMBL" id="CAF9915650.1"/>
    </source>
</evidence>
<feature type="compositionally biased region" description="Polar residues" evidence="1">
    <location>
        <begin position="173"/>
        <end position="185"/>
    </location>
</feature>
<dbReference type="Proteomes" id="UP000664534">
    <property type="component" value="Unassembled WGS sequence"/>
</dbReference>
<accession>A0A8H3IHA1</accession>
<feature type="region of interest" description="Disordered" evidence="1">
    <location>
        <begin position="173"/>
        <end position="193"/>
    </location>
</feature>
<proteinExistence type="predicted"/>
<organism evidence="2 3">
    <name type="scientific">Imshaugia aleurites</name>
    <dbReference type="NCBI Taxonomy" id="172621"/>
    <lineage>
        <taxon>Eukaryota</taxon>
        <taxon>Fungi</taxon>
        <taxon>Dikarya</taxon>
        <taxon>Ascomycota</taxon>
        <taxon>Pezizomycotina</taxon>
        <taxon>Lecanoromycetes</taxon>
        <taxon>OSLEUM clade</taxon>
        <taxon>Lecanoromycetidae</taxon>
        <taxon>Lecanorales</taxon>
        <taxon>Lecanorineae</taxon>
        <taxon>Parmeliaceae</taxon>
        <taxon>Imshaugia</taxon>
    </lineage>
</organism>
<feature type="compositionally biased region" description="Low complexity" evidence="1">
    <location>
        <begin position="143"/>
        <end position="154"/>
    </location>
</feature>
<dbReference type="OrthoDB" id="5328903at2759"/>
<comment type="caution">
    <text evidence="2">The sequence shown here is derived from an EMBL/GenBank/DDBJ whole genome shotgun (WGS) entry which is preliminary data.</text>
</comment>
<feature type="region of interest" description="Disordered" evidence="1">
    <location>
        <begin position="256"/>
        <end position="312"/>
    </location>
</feature>